<dbReference type="EMBL" id="BQYH01000005">
    <property type="protein sequence ID" value="GKU71013.1"/>
    <property type="molecule type" value="Genomic_DNA"/>
</dbReference>
<comment type="subcellular location">
    <subcellularLocation>
        <location evidence="1">Membrane</location>
        <topology evidence="1">Multi-pass membrane protein</topology>
    </subcellularLocation>
</comment>
<dbReference type="GO" id="GO:0016020">
    <property type="term" value="C:membrane"/>
    <property type="evidence" value="ECO:0007669"/>
    <property type="project" value="UniProtKB-SubCell"/>
</dbReference>
<comment type="caution">
    <text evidence="6">The sequence shown here is derived from an EMBL/GenBank/DDBJ whole genome shotgun (WGS) entry which is preliminary data.</text>
</comment>
<evidence type="ECO:0000313" key="7">
    <source>
        <dbReference type="Proteomes" id="UP001139505"/>
    </source>
</evidence>
<keyword evidence="2 5" id="KW-0812">Transmembrane</keyword>
<proteinExistence type="predicted"/>
<organism evidence="6 7">
    <name type="scientific">Mycobacterium montefiorense</name>
    <dbReference type="NCBI Taxonomy" id="154654"/>
    <lineage>
        <taxon>Bacteria</taxon>
        <taxon>Bacillati</taxon>
        <taxon>Actinomycetota</taxon>
        <taxon>Actinomycetes</taxon>
        <taxon>Mycobacteriales</taxon>
        <taxon>Mycobacteriaceae</taxon>
        <taxon>Mycobacterium</taxon>
        <taxon>Mycobacterium simiae complex</taxon>
    </lineage>
</organism>
<feature type="transmembrane region" description="Helical" evidence="5">
    <location>
        <begin position="50"/>
        <end position="70"/>
    </location>
</feature>
<evidence type="ECO:0000256" key="2">
    <source>
        <dbReference type="ARBA" id="ARBA00022692"/>
    </source>
</evidence>
<dbReference type="Proteomes" id="UP001139505">
    <property type="component" value="Unassembled WGS sequence"/>
</dbReference>
<dbReference type="Pfam" id="PF04140">
    <property type="entry name" value="ICMT"/>
    <property type="match status" value="1"/>
</dbReference>
<keyword evidence="4 5" id="KW-0472">Membrane</keyword>
<feature type="transmembrane region" description="Helical" evidence="5">
    <location>
        <begin position="118"/>
        <end position="137"/>
    </location>
</feature>
<protein>
    <recommendedName>
        <fullName evidence="8">Isoprenylcysteine carboxyl methyltransferase</fullName>
    </recommendedName>
</protein>
<evidence type="ECO:0008006" key="8">
    <source>
        <dbReference type="Google" id="ProtNLM"/>
    </source>
</evidence>
<gene>
    <name evidence="6" type="ORF">NJB18185_07900</name>
</gene>
<evidence type="ECO:0000256" key="5">
    <source>
        <dbReference type="SAM" id="Phobius"/>
    </source>
</evidence>
<evidence type="ECO:0000256" key="1">
    <source>
        <dbReference type="ARBA" id="ARBA00004141"/>
    </source>
</evidence>
<accession>A0AA37PKA9</accession>
<evidence type="ECO:0000256" key="3">
    <source>
        <dbReference type="ARBA" id="ARBA00022989"/>
    </source>
</evidence>
<evidence type="ECO:0000256" key="4">
    <source>
        <dbReference type="ARBA" id="ARBA00023136"/>
    </source>
</evidence>
<sequence>MPRIEMQIIAAFPLRIDARFQRLLNRPGRNLVGIVAALWDHVHREGGEAVYYYLLIVIVGIERLIGLVAAHRNAKWAIAQGGKELGLDHYPAMVSMHALLLVSCLVEVWALGRPFIPWLGWPMVAVVVLSCVIRWRCAAALGRHWNPRLIVIPGAPLVQHGPYRWVRHPDYIAVVAEVAALPLIHSAWLTAMVFTLANALVLHERIRLENAALAYV</sequence>
<name>A0AA37PKA9_9MYCO</name>
<evidence type="ECO:0000313" key="6">
    <source>
        <dbReference type="EMBL" id="GKU71013.1"/>
    </source>
</evidence>
<dbReference type="InterPro" id="IPR007269">
    <property type="entry name" value="ICMT_MeTrfase"/>
</dbReference>
<reference evidence="6" key="2">
    <citation type="submission" date="2022-04" db="EMBL/GenBank/DDBJ databases">
        <authorList>
            <person name="Komine T."/>
            <person name="Fukano H."/>
            <person name="Wada S."/>
        </authorList>
    </citation>
    <scope>NUCLEOTIDE SEQUENCE</scope>
    <source>
        <strain evidence="6">NJB18185</strain>
    </source>
</reference>
<reference evidence="6" key="1">
    <citation type="journal article" date="2022" name="Microbiol. Resour. Announc.">
        <title>Draft Genome Sequences of Eight Mycobacterium montefiorense Strains Isolated from Salamanders in Captivity.</title>
        <authorList>
            <person name="Komine T."/>
            <person name="Ihara H."/>
            <person name="Fukano H."/>
            <person name="Hoshino Y."/>
            <person name="Kurata O."/>
            <person name="Wada S."/>
        </authorList>
    </citation>
    <scope>NUCLEOTIDE SEQUENCE</scope>
    <source>
        <strain evidence="6">NJB18185</strain>
    </source>
</reference>
<feature type="transmembrane region" description="Helical" evidence="5">
    <location>
        <begin position="178"/>
        <end position="201"/>
    </location>
</feature>
<dbReference type="Gene3D" id="1.20.120.1630">
    <property type="match status" value="1"/>
</dbReference>
<feature type="transmembrane region" description="Helical" evidence="5">
    <location>
        <begin position="90"/>
        <end position="112"/>
    </location>
</feature>
<keyword evidence="3 5" id="KW-1133">Transmembrane helix</keyword>
<dbReference type="AlphaFoldDB" id="A0AA37PKA9"/>
<dbReference type="GO" id="GO:0004671">
    <property type="term" value="F:protein C-terminal S-isoprenylcysteine carboxyl O-methyltransferase activity"/>
    <property type="evidence" value="ECO:0007669"/>
    <property type="project" value="InterPro"/>
</dbReference>